<accession>A0A843UX49</accession>
<reference evidence="1" key="1">
    <citation type="submission" date="2017-07" db="EMBL/GenBank/DDBJ databases">
        <title>Taro Niue Genome Assembly and Annotation.</title>
        <authorList>
            <person name="Atibalentja N."/>
            <person name="Keating K."/>
            <person name="Fields C.J."/>
        </authorList>
    </citation>
    <scope>NUCLEOTIDE SEQUENCE</scope>
    <source>
        <strain evidence="1">Niue_2</strain>
        <tissue evidence="1">Leaf</tissue>
    </source>
</reference>
<dbReference type="Proteomes" id="UP000652761">
    <property type="component" value="Unassembled WGS sequence"/>
</dbReference>
<evidence type="ECO:0000313" key="1">
    <source>
        <dbReference type="EMBL" id="MQL90742.1"/>
    </source>
</evidence>
<keyword evidence="2" id="KW-1185">Reference proteome</keyword>
<gene>
    <name evidence="1" type="ORF">Taro_023343</name>
</gene>
<dbReference type="AlphaFoldDB" id="A0A843UX49"/>
<organism evidence="1 2">
    <name type="scientific">Colocasia esculenta</name>
    <name type="common">Wild taro</name>
    <name type="synonym">Arum esculentum</name>
    <dbReference type="NCBI Taxonomy" id="4460"/>
    <lineage>
        <taxon>Eukaryota</taxon>
        <taxon>Viridiplantae</taxon>
        <taxon>Streptophyta</taxon>
        <taxon>Embryophyta</taxon>
        <taxon>Tracheophyta</taxon>
        <taxon>Spermatophyta</taxon>
        <taxon>Magnoliopsida</taxon>
        <taxon>Liliopsida</taxon>
        <taxon>Araceae</taxon>
        <taxon>Aroideae</taxon>
        <taxon>Colocasieae</taxon>
        <taxon>Colocasia</taxon>
    </lineage>
</organism>
<dbReference type="EMBL" id="NMUH01001269">
    <property type="protein sequence ID" value="MQL90742.1"/>
    <property type="molecule type" value="Genomic_DNA"/>
</dbReference>
<sequence length="72" mass="8403">MSRKIHVFEFQLKCVDAIRHCVDTTGIAFKLGFWDNDLVSTRQGTVSTPQEYVSFDQTSHDYEFGKIILNMW</sequence>
<proteinExistence type="predicted"/>
<evidence type="ECO:0000313" key="2">
    <source>
        <dbReference type="Proteomes" id="UP000652761"/>
    </source>
</evidence>
<comment type="caution">
    <text evidence="1">The sequence shown here is derived from an EMBL/GenBank/DDBJ whole genome shotgun (WGS) entry which is preliminary data.</text>
</comment>
<protein>
    <submittedName>
        <fullName evidence="1">Uncharacterized protein</fullName>
    </submittedName>
</protein>
<name>A0A843UX49_COLES</name>